<dbReference type="VEuPathDB" id="FungiDB:FMAN_12840"/>
<evidence type="ECO:0000259" key="4">
    <source>
        <dbReference type="Pfam" id="PF13460"/>
    </source>
</evidence>
<dbReference type="InterPro" id="IPR036291">
    <property type="entry name" value="NAD(P)-bd_dom_sf"/>
</dbReference>
<dbReference type="InterPro" id="IPR051609">
    <property type="entry name" value="NmrA/Isoflavone_reductase-like"/>
</dbReference>
<dbReference type="PANTHER" id="PTHR47706">
    <property type="entry name" value="NMRA-LIKE FAMILY PROTEIN"/>
    <property type="match status" value="1"/>
</dbReference>
<dbReference type="SUPFAM" id="SSF51735">
    <property type="entry name" value="NAD(P)-binding Rossmann-fold domains"/>
    <property type="match status" value="1"/>
</dbReference>
<dbReference type="GO" id="GO:0016491">
    <property type="term" value="F:oxidoreductase activity"/>
    <property type="evidence" value="ECO:0007669"/>
    <property type="project" value="UniProtKB-KW"/>
</dbReference>
<comment type="caution">
    <text evidence="5">The sequence shown here is derived from an EMBL/GenBank/DDBJ whole genome shotgun (WGS) entry which is preliminary data.</text>
</comment>
<protein>
    <submittedName>
        <fullName evidence="5">Related to NmrA-like family protein</fullName>
    </submittedName>
</protein>
<dbReference type="Proteomes" id="UP000184255">
    <property type="component" value="Unassembled WGS sequence"/>
</dbReference>
<dbReference type="EMBL" id="FCQH01000015">
    <property type="protein sequence ID" value="CVL04743.1"/>
    <property type="molecule type" value="Genomic_DNA"/>
</dbReference>
<name>A0A1L7U8R0_FUSMA</name>
<evidence type="ECO:0000256" key="3">
    <source>
        <dbReference type="ARBA" id="ARBA00023002"/>
    </source>
</evidence>
<feature type="domain" description="NAD(P)-binding" evidence="4">
    <location>
        <begin position="9"/>
        <end position="137"/>
    </location>
</feature>
<evidence type="ECO:0000313" key="6">
    <source>
        <dbReference type="Proteomes" id="UP000184255"/>
    </source>
</evidence>
<dbReference type="Gene3D" id="3.40.50.720">
    <property type="entry name" value="NAD(P)-binding Rossmann-like Domain"/>
    <property type="match status" value="1"/>
</dbReference>
<dbReference type="InterPro" id="IPR016040">
    <property type="entry name" value="NAD(P)-bd_dom"/>
</dbReference>
<dbReference type="Pfam" id="PF13460">
    <property type="entry name" value="NAD_binding_10"/>
    <property type="match status" value="1"/>
</dbReference>
<keyword evidence="2" id="KW-0521">NADP</keyword>
<evidence type="ECO:0000256" key="1">
    <source>
        <dbReference type="ARBA" id="ARBA00005725"/>
    </source>
</evidence>
<keyword evidence="6" id="KW-1185">Reference proteome</keyword>
<dbReference type="GeneID" id="65092090"/>
<gene>
    <name evidence="5" type="ORF">FMAN_12840</name>
</gene>
<proteinExistence type="inferred from homology"/>
<dbReference type="RefSeq" id="XP_041688920.1">
    <property type="nucleotide sequence ID" value="XM_041823329.1"/>
</dbReference>
<accession>A0A1L7U8R0</accession>
<evidence type="ECO:0000313" key="5">
    <source>
        <dbReference type="EMBL" id="CVL04743.1"/>
    </source>
</evidence>
<reference evidence="6" key="1">
    <citation type="journal article" date="2016" name="Genome Biol. Evol.">
        <title>Comparative 'omics' of the Fusarium fujikuroi species complex highlights differences in genetic potential and metabolite synthesis.</title>
        <authorList>
            <person name="Niehaus E.-M."/>
            <person name="Muensterkoetter M."/>
            <person name="Proctor R.H."/>
            <person name="Brown D.W."/>
            <person name="Sharon A."/>
            <person name="Idan Y."/>
            <person name="Oren-Young L."/>
            <person name="Sieber C.M."/>
            <person name="Novak O."/>
            <person name="Pencik A."/>
            <person name="Tarkowska D."/>
            <person name="Hromadova K."/>
            <person name="Freeman S."/>
            <person name="Maymon M."/>
            <person name="Elazar M."/>
            <person name="Youssef S.A."/>
            <person name="El-Shabrawy E.S.M."/>
            <person name="Shalaby A.B.A."/>
            <person name="Houterman P."/>
            <person name="Brock N.L."/>
            <person name="Burkhardt I."/>
            <person name="Tsavkelova E.A."/>
            <person name="Dickschat J.S."/>
            <person name="Galuszka P."/>
            <person name="Gueldener U."/>
            <person name="Tudzynski B."/>
        </authorList>
    </citation>
    <scope>NUCLEOTIDE SEQUENCE [LARGE SCALE GENOMIC DNA]</scope>
    <source>
        <strain evidence="6">MRC7560</strain>
    </source>
</reference>
<keyword evidence="3" id="KW-0560">Oxidoreductase</keyword>
<evidence type="ECO:0000256" key="2">
    <source>
        <dbReference type="ARBA" id="ARBA00022857"/>
    </source>
</evidence>
<comment type="similarity">
    <text evidence="1">Belongs to the NmrA-type oxidoreductase family. Isoflavone reductase subfamily.</text>
</comment>
<organism evidence="5 6">
    <name type="scientific">Fusarium mangiferae</name>
    <name type="common">Mango malformation disease fungus</name>
    <dbReference type="NCBI Taxonomy" id="192010"/>
    <lineage>
        <taxon>Eukaryota</taxon>
        <taxon>Fungi</taxon>
        <taxon>Dikarya</taxon>
        <taxon>Ascomycota</taxon>
        <taxon>Pezizomycotina</taxon>
        <taxon>Sordariomycetes</taxon>
        <taxon>Hypocreomycetidae</taxon>
        <taxon>Hypocreales</taxon>
        <taxon>Nectriaceae</taxon>
        <taxon>Fusarium</taxon>
        <taxon>Fusarium fujikuroi species complex</taxon>
    </lineage>
</organism>
<sequence>MAITVGVAGITGKFARLVVKNLLNHPDLSIRGFCRDPRKLPEQISASTQVTIIQGDANDLNALRRFVKGCEVVICCYLGDNTFMVESQKLLVDACDMENVSRYVASDYCLDFTKLQYGQLPAKDPMKHIKAYLETKNNVKGVHVLIGVFMETFWSEYFGVFDPRDCKFSFYGTGHEIWESTTYGTAAEYVAAVAIDQSAAGILHFLGDRKTIFQIADEFGKIYGKEPQLERRGSLKDLYDTMHATYEKDPQNIYAYLAMFYQYYCTNGQAHLKEDLDNLKYPDIKPITFRDFLKSNKLEDLNDVYHQ</sequence>
<dbReference type="PANTHER" id="PTHR47706:SF9">
    <property type="entry name" value="NMRA-LIKE DOMAIN-CONTAINING PROTEIN-RELATED"/>
    <property type="match status" value="1"/>
</dbReference>
<dbReference type="AlphaFoldDB" id="A0A1L7U8R0"/>